<gene>
    <name evidence="2" type="ORF">MNEG_10672</name>
</gene>
<accession>A0A0D2JC71</accession>
<reference evidence="2 3" key="1">
    <citation type="journal article" date="2013" name="BMC Genomics">
        <title>Reconstruction of the lipid metabolism for the microalga Monoraphidium neglectum from its genome sequence reveals characteristics suitable for biofuel production.</title>
        <authorList>
            <person name="Bogen C."/>
            <person name="Al-Dilaimi A."/>
            <person name="Albersmeier A."/>
            <person name="Wichmann J."/>
            <person name="Grundmann M."/>
            <person name="Rupp O."/>
            <person name="Lauersen K.J."/>
            <person name="Blifernez-Klassen O."/>
            <person name="Kalinowski J."/>
            <person name="Goesmann A."/>
            <person name="Mussgnug J.H."/>
            <person name="Kruse O."/>
        </authorList>
    </citation>
    <scope>NUCLEOTIDE SEQUENCE [LARGE SCALE GENOMIC DNA]</scope>
    <source>
        <strain evidence="2 3">SAG 48.87</strain>
    </source>
</reference>
<name>A0A0D2JC71_9CHLO</name>
<keyword evidence="3" id="KW-1185">Reference proteome</keyword>
<dbReference type="KEGG" id="mng:MNEG_10672"/>
<evidence type="ECO:0000256" key="1">
    <source>
        <dbReference type="SAM" id="Coils"/>
    </source>
</evidence>
<organism evidence="2 3">
    <name type="scientific">Monoraphidium neglectum</name>
    <dbReference type="NCBI Taxonomy" id="145388"/>
    <lineage>
        <taxon>Eukaryota</taxon>
        <taxon>Viridiplantae</taxon>
        <taxon>Chlorophyta</taxon>
        <taxon>core chlorophytes</taxon>
        <taxon>Chlorophyceae</taxon>
        <taxon>CS clade</taxon>
        <taxon>Sphaeropleales</taxon>
        <taxon>Selenastraceae</taxon>
        <taxon>Monoraphidium</taxon>
    </lineage>
</organism>
<dbReference type="RefSeq" id="XP_013896307.1">
    <property type="nucleotide sequence ID" value="XM_014040853.1"/>
</dbReference>
<evidence type="ECO:0000313" key="3">
    <source>
        <dbReference type="Proteomes" id="UP000054498"/>
    </source>
</evidence>
<protein>
    <submittedName>
        <fullName evidence="2">Uncharacterized protein</fullName>
    </submittedName>
</protein>
<evidence type="ECO:0000313" key="2">
    <source>
        <dbReference type="EMBL" id="KIY97287.1"/>
    </source>
</evidence>
<dbReference type="AlphaFoldDB" id="A0A0D2JC71"/>
<dbReference type="EMBL" id="KK102633">
    <property type="protein sequence ID" value="KIY97287.1"/>
    <property type="molecule type" value="Genomic_DNA"/>
</dbReference>
<dbReference type="GeneID" id="25727858"/>
<sequence>MLSMLRVPAQRHALRRQIGGVAAAPGTEQNNQKLRGPEMWNVTGQLLLGVLFSTFAYFGKDFIADTRDRFDKLDNKIEKLDARLEAKIDAAVQGINARFDALIHSQLLDRVARLEDDRMSSSRGK</sequence>
<keyword evidence="1" id="KW-0175">Coiled coil</keyword>
<feature type="coiled-coil region" evidence="1">
    <location>
        <begin position="63"/>
        <end position="90"/>
    </location>
</feature>
<dbReference type="Proteomes" id="UP000054498">
    <property type="component" value="Unassembled WGS sequence"/>
</dbReference>
<proteinExistence type="predicted"/>